<reference evidence="6" key="1">
    <citation type="submission" date="2020-05" db="EMBL/GenBank/DDBJ databases">
        <authorList>
            <person name="Chiriac C."/>
            <person name="Salcher M."/>
            <person name="Ghai R."/>
            <person name="Kavagutti S V."/>
        </authorList>
    </citation>
    <scope>NUCLEOTIDE SEQUENCE</scope>
</reference>
<evidence type="ECO:0000259" key="4">
    <source>
        <dbReference type="PROSITE" id="PS51186"/>
    </source>
</evidence>
<name>A0A6J6H978_9ZZZZ</name>
<dbReference type="EMBL" id="CAEZUR010000050">
    <property type="protein sequence ID" value="CAB4609536.1"/>
    <property type="molecule type" value="Genomic_DNA"/>
</dbReference>
<dbReference type="GO" id="GO:0008999">
    <property type="term" value="F:protein-N-terminal-alanine acetyltransferase activity"/>
    <property type="evidence" value="ECO:0007669"/>
    <property type="project" value="TreeGrafter"/>
</dbReference>
<protein>
    <submittedName>
        <fullName evidence="6">Unannotated protein</fullName>
    </submittedName>
</protein>
<dbReference type="GO" id="GO:0005737">
    <property type="term" value="C:cytoplasm"/>
    <property type="evidence" value="ECO:0007669"/>
    <property type="project" value="TreeGrafter"/>
</dbReference>
<gene>
    <name evidence="5" type="ORF">UFOPK1433_00088</name>
    <name evidence="6" type="ORF">UFOPK1843_00727</name>
</gene>
<dbReference type="InterPro" id="IPR000182">
    <property type="entry name" value="GNAT_dom"/>
</dbReference>
<dbReference type="Gene3D" id="3.40.630.30">
    <property type="match status" value="1"/>
</dbReference>
<feature type="domain" description="N-acetyltransferase" evidence="4">
    <location>
        <begin position="12"/>
        <end position="179"/>
    </location>
</feature>
<dbReference type="PANTHER" id="PTHR43792:SF8">
    <property type="entry name" value="[RIBOSOMAL PROTEIN US5]-ALANINE N-ACETYLTRANSFERASE"/>
    <property type="match status" value="1"/>
</dbReference>
<accession>A0A6J6H978</accession>
<dbReference type="InterPro" id="IPR016181">
    <property type="entry name" value="Acyl_CoA_acyltransferase"/>
</dbReference>
<keyword evidence="1" id="KW-0808">Transferase</keyword>
<proteinExistence type="inferred from homology"/>
<comment type="similarity">
    <text evidence="3">Belongs to the acetyltransferase family. RimJ subfamily.</text>
</comment>
<keyword evidence="2" id="KW-0012">Acyltransferase</keyword>
<dbReference type="InterPro" id="IPR051531">
    <property type="entry name" value="N-acetyltransferase"/>
</dbReference>
<dbReference type="PANTHER" id="PTHR43792">
    <property type="entry name" value="GNAT FAMILY, PUTATIVE (AFU_ORTHOLOGUE AFUA_3G00765)-RELATED-RELATED"/>
    <property type="match status" value="1"/>
</dbReference>
<dbReference type="EMBL" id="CAEZSN010000004">
    <property type="protein sequence ID" value="CAB4533780.1"/>
    <property type="molecule type" value="Genomic_DNA"/>
</dbReference>
<evidence type="ECO:0000313" key="5">
    <source>
        <dbReference type="EMBL" id="CAB4533780.1"/>
    </source>
</evidence>
<evidence type="ECO:0000256" key="1">
    <source>
        <dbReference type="ARBA" id="ARBA00022679"/>
    </source>
</evidence>
<evidence type="ECO:0000256" key="2">
    <source>
        <dbReference type="ARBA" id="ARBA00023315"/>
    </source>
</evidence>
<dbReference type="SUPFAM" id="SSF55729">
    <property type="entry name" value="Acyl-CoA N-acyltransferases (Nat)"/>
    <property type="match status" value="1"/>
</dbReference>
<organism evidence="6">
    <name type="scientific">freshwater metagenome</name>
    <dbReference type="NCBI Taxonomy" id="449393"/>
    <lineage>
        <taxon>unclassified sequences</taxon>
        <taxon>metagenomes</taxon>
        <taxon>ecological metagenomes</taxon>
    </lineage>
</organism>
<evidence type="ECO:0000313" key="6">
    <source>
        <dbReference type="EMBL" id="CAB4609536.1"/>
    </source>
</evidence>
<dbReference type="PROSITE" id="PS51186">
    <property type="entry name" value="GNAT"/>
    <property type="match status" value="1"/>
</dbReference>
<sequence>MPQSFALTHEDVTLRLVRMRDWKAIERIQLTNRDWFRQWEATNPTGPLNLDFRASIRGLLRQLAEETALPLAIEFRGQLVGQLNVSNILHGSVGTAFVGYWISPEFAGLGITPVAVALAADYAFNVMGLHRIEIDIRPENKSSLKVVRKLGFRFEGTKLAFIHINNAWRDHHVFALTFDETREGLLKKYVSGAIEPPIYPFD</sequence>
<dbReference type="Pfam" id="PF13302">
    <property type="entry name" value="Acetyltransf_3"/>
    <property type="match status" value="1"/>
</dbReference>
<dbReference type="AlphaFoldDB" id="A0A6J6H978"/>
<evidence type="ECO:0000256" key="3">
    <source>
        <dbReference type="ARBA" id="ARBA00038502"/>
    </source>
</evidence>